<feature type="transmembrane region" description="Helical" evidence="1">
    <location>
        <begin position="92"/>
        <end position="110"/>
    </location>
</feature>
<reference evidence="3" key="1">
    <citation type="submission" date="2017-09" db="EMBL/GenBank/DDBJ databases">
        <title>Depth-based differentiation of microbial function through sediment-hosted aquifers and enrichment of novel symbionts in the deep terrestrial subsurface.</title>
        <authorList>
            <person name="Probst A.J."/>
            <person name="Ladd B."/>
            <person name="Jarett J.K."/>
            <person name="Geller-Mcgrath D.E."/>
            <person name="Sieber C.M.K."/>
            <person name="Emerson J.B."/>
            <person name="Anantharaman K."/>
            <person name="Thomas B.C."/>
            <person name="Malmstrom R."/>
            <person name="Stieglmeier M."/>
            <person name="Klingl A."/>
            <person name="Woyke T."/>
            <person name="Ryan C.M."/>
            <person name="Banfield J.F."/>
        </authorList>
    </citation>
    <scope>NUCLEOTIDE SEQUENCE [LARGE SCALE GENOMIC DNA]</scope>
</reference>
<keyword evidence="1" id="KW-0472">Membrane</keyword>
<dbReference type="AlphaFoldDB" id="A0A2M7V673"/>
<gene>
    <name evidence="2" type="ORF">COX82_01290</name>
</gene>
<feature type="transmembrane region" description="Helical" evidence="1">
    <location>
        <begin position="6"/>
        <end position="22"/>
    </location>
</feature>
<accession>A0A2M7V673</accession>
<evidence type="ECO:0000256" key="1">
    <source>
        <dbReference type="SAM" id="Phobius"/>
    </source>
</evidence>
<keyword evidence="1" id="KW-0812">Transmembrane</keyword>
<sequence>MLETVLGGVIVAILTGYTIAAFKYPHSYKILYKLFLKIGLILPIGLIAFNLGALDSSTTYLKKMLSEKPQSQILEYQNTILEGTASLKSIELFTLITLGFILYSQILLILPEKIGFHKKTKPQPTNNTVYTL</sequence>
<evidence type="ECO:0000313" key="3">
    <source>
        <dbReference type="Proteomes" id="UP000228750"/>
    </source>
</evidence>
<keyword evidence="1" id="KW-1133">Transmembrane helix</keyword>
<organism evidence="2 3">
    <name type="scientific">Candidatus Magasanikbacteria bacterium CG_4_10_14_0_2_um_filter_41_10</name>
    <dbReference type="NCBI Taxonomy" id="1974638"/>
    <lineage>
        <taxon>Bacteria</taxon>
        <taxon>Candidatus Magasanikiibacteriota</taxon>
    </lineage>
</organism>
<protein>
    <submittedName>
        <fullName evidence="2">Uncharacterized protein</fullName>
    </submittedName>
</protein>
<comment type="caution">
    <text evidence="2">The sequence shown here is derived from an EMBL/GenBank/DDBJ whole genome shotgun (WGS) entry which is preliminary data.</text>
</comment>
<evidence type="ECO:0000313" key="2">
    <source>
        <dbReference type="EMBL" id="PIZ94145.1"/>
    </source>
</evidence>
<proteinExistence type="predicted"/>
<dbReference type="Proteomes" id="UP000228750">
    <property type="component" value="Unassembled WGS sequence"/>
</dbReference>
<name>A0A2M7V673_9BACT</name>
<dbReference type="EMBL" id="PFPJ01000022">
    <property type="protein sequence ID" value="PIZ94145.1"/>
    <property type="molecule type" value="Genomic_DNA"/>
</dbReference>
<feature type="transmembrane region" description="Helical" evidence="1">
    <location>
        <begin position="34"/>
        <end position="54"/>
    </location>
</feature>